<evidence type="ECO:0000313" key="2">
    <source>
        <dbReference type="EMBL" id="AAZ24191.1"/>
    </source>
</evidence>
<keyword evidence="1" id="KW-0812">Transmembrane</keyword>
<protein>
    <submittedName>
        <fullName evidence="2">Uncharacterized protein</fullName>
    </submittedName>
</protein>
<dbReference type="EMBL" id="CP000083">
    <property type="protein sequence ID" value="AAZ24191.1"/>
    <property type="molecule type" value="Genomic_DNA"/>
</dbReference>
<keyword evidence="1" id="KW-1133">Transmembrane helix</keyword>
<organism evidence="2 3">
    <name type="scientific">Colwellia psychrerythraea (strain 34H / ATCC BAA-681)</name>
    <name type="common">Vibrio psychroerythus</name>
    <dbReference type="NCBI Taxonomy" id="167879"/>
    <lineage>
        <taxon>Bacteria</taxon>
        <taxon>Pseudomonadati</taxon>
        <taxon>Pseudomonadota</taxon>
        <taxon>Gammaproteobacteria</taxon>
        <taxon>Alteromonadales</taxon>
        <taxon>Colwelliaceae</taxon>
        <taxon>Colwellia</taxon>
    </lineage>
</organism>
<proteinExistence type="predicted"/>
<sequence>MNNFHSYLRPIGVLSFMALIIGFFTAIVLENLY</sequence>
<reference evidence="2" key="1">
    <citation type="journal article" date="2005" name="Proc. Natl. Acad. Sci. U.S.A.">
        <title>The psychrophilic lifestyle as revealed by the genome sequence of Colwellia psychrerythraea 34H through genomic and proteomic analyses.</title>
        <authorList>
            <person name="Methe B.A."/>
            <person name="Nelson K.E."/>
            <person name="Deming J.W."/>
            <person name="Momen B."/>
            <person name="Melamud E."/>
            <person name="Zhang X."/>
            <person name="Moult J."/>
            <person name="Madupu R."/>
            <person name="Nelson W.C."/>
            <person name="Dodson R.J."/>
            <person name="Brinkac L.M."/>
            <person name="Daugherty S.C."/>
            <person name="Durkin A.S."/>
            <person name="DeBoy R.T."/>
            <person name="Kolonay J.F."/>
            <person name="Sullivan S.A."/>
            <person name="Zhou L."/>
            <person name="Davidsen T.M."/>
            <person name="Wu M."/>
            <person name="Huston A.L."/>
            <person name="Lewis M."/>
            <person name="Weaver B."/>
            <person name="Weidman J.F."/>
            <person name="Khouri H."/>
            <person name="Utterback T.R."/>
            <person name="Feldblyum T.V."/>
            <person name="Fraser C.M."/>
        </authorList>
    </citation>
    <scope>NUCLEOTIDE SEQUENCE [LARGE SCALE GENOMIC DNA]</scope>
    <source>
        <strain evidence="2">34H</strain>
    </source>
</reference>
<keyword evidence="1" id="KW-0472">Membrane</keyword>
<dbReference type="HOGENOM" id="CLU_3381353_0_0_6"/>
<name>Q484M9_COLP3</name>
<gene>
    <name evidence="2" type="ordered locus">CPS_1755</name>
</gene>
<feature type="transmembrane region" description="Helical" evidence="1">
    <location>
        <begin position="7"/>
        <end position="29"/>
    </location>
</feature>
<accession>Q484M9</accession>
<dbReference type="AlphaFoldDB" id="Q484M9"/>
<evidence type="ECO:0000313" key="3">
    <source>
        <dbReference type="Proteomes" id="UP000000547"/>
    </source>
</evidence>
<dbReference type="Proteomes" id="UP000000547">
    <property type="component" value="Chromosome"/>
</dbReference>
<dbReference type="KEGG" id="cps:CPS_1755"/>
<evidence type="ECO:0000256" key="1">
    <source>
        <dbReference type="SAM" id="Phobius"/>
    </source>
</evidence>